<dbReference type="InterPro" id="IPR031157">
    <property type="entry name" value="G_TR_CS"/>
</dbReference>
<evidence type="ECO:0000256" key="1">
    <source>
        <dbReference type="ARBA" id="ARBA00004123"/>
    </source>
</evidence>
<keyword evidence="5" id="KW-0648">Protein biosynthesis</keyword>
<dbReference type="SMART" id="SM00889">
    <property type="entry name" value="EFG_IV"/>
    <property type="match status" value="1"/>
</dbReference>
<feature type="domain" description="Tr-type G" evidence="9">
    <location>
        <begin position="272"/>
        <end position="552"/>
    </location>
</feature>
<dbReference type="GO" id="GO:0005829">
    <property type="term" value="C:cytosol"/>
    <property type="evidence" value="ECO:0007669"/>
    <property type="project" value="TreeGrafter"/>
</dbReference>
<dbReference type="FunFam" id="3.90.1430.10:FF:000001">
    <property type="entry name" value="116 kDa U5 small nuclear ribonucleoprotein component"/>
    <property type="match status" value="1"/>
</dbReference>
<keyword evidence="7" id="KW-0508">mRNA splicing</keyword>
<proteinExistence type="predicted"/>
<dbReference type="SUPFAM" id="SSF52540">
    <property type="entry name" value="P-loop containing nucleoside triphosphate hydrolases"/>
    <property type="match status" value="2"/>
</dbReference>
<dbReference type="Pfam" id="PF14492">
    <property type="entry name" value="EFG_III"/>
    <property type="match status" value="1"/>
</dbReference>
<comment type="caution">
    <text evidence="10">The sequence shown here is derived from an EMBL/GenBank/DDBJ whole genome shotgun (WGS) entry which is preliminary data.</text>
</comment>
<dbReference type="PANTHER" id="PTHR42908">
    <property type="entry name" value="TRANSLATION ELONGATION FACTOR-RELATED"/>
    <property type="match status" value="1"/>
</dbReference>
<dbReference type="GO" id="GO:0071007">
    <property type="term" value="C:U2-type catalytic step 2 spliceosome"/>
    <property type="evidence" value="ECO:0007669"/>
    <property type="project" value="TreeGrafter"/>
</dbReference>
<dbReference type="InterPro" id="IPR005225">
    <property type="entry name" value="Small_GTP-bd"/>
</dbReference>
<organism evidence="10 11">
    <name type="scientific">Adineta steineri</name>
    <dbReference type="NCBI Taxonomy" id="433720"/>
    <lineage>
        <taxon>Eukaryota</taxon>
        <taxon>Metazoa</taxon>
        <taxon>Spiralia</taxon>
        <taxon>Gnathifera</taxon>
        <taxon>Rotifera</taxon>
        <taxon>Eurotatoria</taxon>
        <taxon>Bdelloidea</taxon>
        <taxon>Adinetida</taxon>
        <taxon>Adinetidae</taxon>
        <taxon>Adineta</taxon>
    </lineage>
</organism>
<gene>
    <name evidence="10" type="ORF">JYZ213_LOCUS3773</name>
</gene>
<evidence type="ECO:0000256" key="5">
    <source>
        <dbReference type="ARBA" id="ARBA00022917"/>
    </source>
</evidence>
<evidence type="ECO:0000256" key="2">
    <source>
        <dbReference type="ARBA" id="ARBA00004496"/>
    </source>
</evidence>
<feature type="domain" description="Tr-type G" evidence="9">
    <location>
        <begin position="1"/>
        <end position="274"/>
    </location>
</feature>
<dbReference type="GO" id="GO:0030623">
    <property type="term" value="F:U5 snRNA binding"/>
    <property type="evidence" value="ECO:0007669"/>
    <property type="project" value="TreeGrafter"/>
</dbReference>
<dbReference type="CDD" id="cd04167">
    <property type="entry name" value="Snu114p"/>
    <property type="match status" value="2"/>
</dbReference>
<dbReference type="PANTHER" id="PTHR42908:SF6">
    <property type="entry name" value="116 KDA U5 SMALL NUCLEAR RIBONUCLEOPROTEIN COMPONENT"/>
    <property type="match status" value="1"/>
</dbReference>
<dbReference type="InterPro" id="IPR014721">
    <property type="entry name" value="Ribsml_uS5_D2-typ_fold_subgr"/>
</dbReference>
<dbReference type="GO" id="GO:0046540">
    <property type="term" value="C:U4/U6 x U5 tri-snRNP complex"/>
    <property type="evidence" value="ECO:0007669"/>
    <property type="project" value="TreeGrafter"/>
</dbReference>
<evidence type="ECO:0000256" key="8">
    <source>
        <dbReference type="ARBA" id="ARBA00023242"/>
    </source>
</evidence>
<dbReference type="Gene3D" id="3.40.50.300">
    <property type="entry name" value="P-loop containing nucleotide triphosphate hydrolases"/>
    <property type="match status" value="2"/>
</dbReference>
<dbReference type="SUPFAM" id="SSF50447">
    <property type="entry name" value="Translation proteins"/>
    <property type="match status" value="1"/>
</dbReference>
<dbReference type="InterPro" id="IPR000640">
    <property type="entry name" value="EFG_V-like"/>
</dbReference>
<evidence type="ECO:0000256" key="6">
    <source>
        <dbReference type="ARBA" id="ARBA00023134"/>
    </source>
</evidence>
<dbReference type="InterPro" id="IPR035647">
    <property type="entry name" value="EFG_III/V"/>
</dbReference>
<dbReference type="GO" id="GO:0005525">
    <property type="term" value="F:GTP binding"/>
    <property type="evidence" value="ECO:0007669"/>
    <property type="project" value="UniProtKB-KW"/>
</dbReference>
<dbReference type="SUPFAM" id="SSF54211">
    <property type="entry name" value="Ribosomal protein S5 domain 2-like"/>
    <property type="match status" value="1"/>
</dbReference>
<keyword evidence="4" id="KW-0547">Nucleotide-binding</keyword>
<dbReference type="Gene3D" id="3.30.230.10">
    <property type="match status" value="1"/>
</dbReference>
<dbReference type="InterPro" id="IPR035655">
    <property type="entry name" value="U5-116kDa_C"/>
</dbReference>
<dbReference type="NCBIfam" id="TIGR00231">
    <property type="entry name" value="small_GTP"/>
    <property type="match status" value="1"/>
</dbReference>
<dbReference type="Gene3D" id="2.40.30.10">
    <property type="entry name" value="Translation factors"/>
    <property type="match status" value="1"/>
</dbReference>
<dbReference type="CDD" id="cd16264">
    <property type="entry name" value="snRNP_III"/>
    <property type="match status" value="1"/>
</dbReference>
<dbReference type="EMBL" id="CAJNOG010000020">
    <property type="protein sequence ID" value="CAF0773789.1"/>
    <property type="molecule type" value="Genomic_DNA"/>
</dbReference>
<evidence type="ECO:0000313" key="11">
    <source>
        <dbReference type="Proteomes" id="UP000663845"/>
    </source>
</evidence>
<accession>A0A813R0Y6</accession>
<dbReference type="FunFam" id="3.30.70.240:FF:000004">
    <property type="entry name" value="116 kDa U5 small nuclear ribonucleoprotein"/>
    <property type="match status" value="1"/>
</dbReference>
<sequence>MVSFLRFIPQTTFCDALIEQTHPYLASTENKELRYTDTLFTEQERGVSIKSTPFTIILPDLKDKSFLLNILDTPGHVNFSDEATAAFRLCDGAVIFVDAHEGVMLNTDRLIKHAIQERLAITLCINKIDRLVLELKLPPQDAYFKIKHIIDEVNGLIKTYSEDESKASYVSPLLNNVCFASSYYRFCFTLKSFAKIYADTHGGTFDFQGLAKRLWGDVYYNAKTRTFGKKGATASASRSFVQFILEPLYKILAHTVGEVDTTLSADLMDSPELVRNVAICGHLHHGKTTFCDALIEQTHPYLASTENKELRYTDTLFTEQERGVSIKSTPFTIILPDLKDKSFLLNILDTPGHVNFSDEATAAFRLCDGAVIFVDAHEGVMLNTDRLIKHAIQERLAITLCINKIDRLVLELKLPPQDAYFKIKHIIDEVNGLIKTYSEDESKASYVSPLLNNVCFASSYYRFCFTLKSFAKIYADTHGGTFDFQGLAKRLWGDVYYNAKTRTFGKKGATASASRSFVQFILEPLYKILAHTVGEVDTTLSGVLDELGIRLTKTELKLNIRPLLRLVCARFFGEFKGFTDMIVQHIPSPIANAKNKIEHLYTGSLQEDIVTDMNNCNPTAPVIIHTTKNYSTADATSFHVLGRIFCGTLKSGQDVRILGENYSLKDPEDSFSCTVGRLWVFNARYRIELNRVPAGNWVLIEGVDQSIVKTSTIVDNSGLIRGRRMNVTNIDDVQIFRPLKFNTTSVIKIAVEPVNPSELPKMLDGLRKVNKSYPLLNTKVEESGEHIILGTGELYLDCVMHDLRRMYSEIEIKVADPVVTFCETVVETSSLKCFAETPNKKNKLTMIAEPLEKGLAEDIEQEVVHIGWNNKRISDFFQNRYEWDILASRSIWAFGPDINGPNILLDDTLSHEVNKTLLTSEPVKESIVQGFQWATREGPLCDEPIRNVKFKILDASIAQEPIHHGRGQLIPTARRVAYSSFLLATPRLMEPYNFVEVIAPADCVSAVYTVLGRRRGHVTLDAPVPGSPLYTLKAFIPAIDSMGFETDLRTHTQGQAFCLSVFHHWQIVPGDPLDKSIVIRPLEAQPVNHLAREFMIKTRRRKGLSEDVSINKFFDDPMLLELARQDVLLNYPI</sequence>
<dbReference type="Pfam" id="PF03144">
    <property type="entry name" value="GTP_EFTU_D2"/>
    <property type="match status" value="1"/>
</dbReference>
<evidence type="ECO:0000259" key="9">
    <source>
        <dbReference type="PROSITE" id="PS51722"/>
    </source>
</evidence>
<reference evidence="10" key="1">
    <citation type="submission" date="2021-02" db="EMBL/GenBank/DDBJ databases">
        <authorList>
            <person name="Nowell W R."/>
        </authorList>
    </citation>
    <scope>NUCLEOTIDE SEQUENCE</scope>
</reference>
<dbReference type="Pfam" id="PF00009">
    <property type="entry name" value="GTP_EFTU"/>
    <property type="match status" value="2"/>
</dbReference>
<dbReference type="Gene3D" id="3.30.70.240">
    <property type="match status" value="1"/>
</dbReference>
<dbReference type="CDD" id="cd01683">
    <property type="entry name" value="EF2_IV_snRNP"/>
    <property type="match status" value="1"/>
</dbReference>
<name>A0A813R0Y6_9BILA</name>
<dbReference type="GO" id="GO:0006412">
    <property type="term" value="P:translation"/>
    <property type="evidence" value="ECO:0007669"/>
    <property type="project" value="UniProtKB-KW"/>
</dbReference>
<dbReference type="CDD" id="cd04098">
    <property type="entry name" value="eEF2_C_snRNP"/>
    <property type="match status" value="1"/>
</dbReference>
<dbReference type="Proteomes" id="UP000663845">
    <property type="component" value="Unassembled WGS sequence"/>
</dbReference>
<dbReference type="InterPro" id="IPR009000">
    <property type="entry name" value="Transl_B-barrel_sf"/>
</dbReference>
<dbReference type="FunFam" id="3.40.50.300:FF:000646">
    <property type="entry name" value="U5 small nuclear ribonucleoprotein component"/>
    <property type="match status" value="2"/>
</dbReference>
<keyword evidence="6" id="KW-0342">GTP-binding</keyword>
<dbReference type="PROSITE" id="PS00301">
    <property type="entry name" value="G_TR_1"/>
    <property type="match status" value="1"/>
</dbReference>
<evidence type="ECO:0000256" key="4">
    <source>
        <dbReference type="ARBA" id="ARBA00022741"/>
    </source>
</evidence>
<dbReference type="Gene3D" id="3.30.70.870">
    <property type="entry name" value="Elongation Factor G (Translational Gtpase), domain 3"/>
    <property type="match status" value="1"/>
</dbReference>
<dbReference type="Pfam" id="PF00679">
    <property type="entry name" value="EFG_C"/>
    <property type="match status" value="1"/>
</dbReference>
<evidence type="ECO:0000256" key="3">
    <source>
        <dbReference type="ARBA" id="ARBA00022664"/>
    </source>
</evidence>
<dbReference type="Pfam" id="PF03764">
    <property type="entry name" value="EFG_IV"/>
    <property type="match status" value="1"/>
</dbReference>
<evidence type="ECO:0000256" key="7">
    <source>
        <dbReference type="ARBA" id="ARBA00023187"/>
    </source>
</evidence>
<protein>
    <recommendedName>
        <fullName evidence="9">Tr-type G domain-containing protein</fullName>
    </recommendedName>
</protein>
<dbReference type="PROSITE" id="PS51722">
    <property type="entry name" value="G_TR_2"/>
    <property type="match status" value="2"/>
</dbReference>
<dbReference type="InterPro" id="IPR005517">
    <property type="entry name" value="Transl_elong_EFG/EF2_IV"/>
</dbReference>
<dbReference type="InterPro" id="IPR027417">
    <property type="entry name" value="P-loop_NTPase"/>
</dbReference>
<dbReference type="InterPro" id="IPR044121">
    <property type="entry name" value="Snu114_GTP-bd"/>
</dbReference>
<dbReference type="InterPro" id="IPR041095">
    <property type="entry name" value="EFG_II"/>
</dbReference>
<dbReference type="InterPro" id="IPR000795">
    <property type="entry name" value="T_Tr_GTP-bd_dom"/>
</dbReference>
<dbReference type="CDD" id="cd04090">
    <property type="entry name" value="EF2_II_snRNP"/>
    <property type="match status" value="1"/>
</dbReference>
<dbReference type="InterPro" id="IPR004161">
    <property type="entry name" value="EFTu-like_2"/>
</dbReference>
<dbReference type="FunFam" id="3.30.230.10:FF:000009">
    <property type="entry name" value="116 kDa U5 small nuclear ribonucleoprotein component"/>
    <property type="match status" value="1"/>
</dbReference>
<dbReference type="AlphaFoldDB" id="A0A813R0Y6"/>
<comment type="subcellular location">
    <subcellularLocation>
        <location evidence="2">Cytoplasm</location>
    </subcellularLocation>
    <subcellularLocation>
        <location evidence="1">Nucleus</location>
    </subcellularLocation>
</comment>
<dbReference type="FunFam" id="2.40.30.10:FF:000029">
    <property type="entry name" value="116 kDa U5 small nuclear ribonucleoprotein component"/>
    <property type="match status" value="1"/>
</dbReference>
<evidence type="ECO:0000313" key="10">
    <source>
        <dbReference type="EMBL" id="CAF0773789.1"/>
    </source>
</evidence>
<dbReference type="InterPro" id="IPR020568">
    <property type="entry name" value="Ribosomal_Su5_D2-typ_SF"/>
</dbReference>
<dbReference type="FunFam" id="3.30.70.870:FF:000002">
    <property type="entry name" value="Translation elongation factor 2"/>
    <property type="match status" value="1"/>
</dbReference>
<dbReference type="GO" id="GO:0000398">
    <property type="term" value="P:mRNA splicing, via spliceosome"/>
    <property type="evidence" value="ECO:0007669"/>
    <property type="project" value="TreeGrafter"/>
</dbReference>
<dbReference type="PRINTS" id="PR00315">
    <property type="entry name" value="ELONGATNFCT"/>
</dbReference>
<dbReference type="Gene3D" id="3.90.1430.10">
    <property type="entry name" value="Yeast translation eEF2 (G' domain)"/>
    <property type="match status" value="1"/>
</dbReference>
<keyword evidence="8" id="KW-0539">Nucleus</keyword>
<dbReference type="SUPFAM" id="SSF54980">
    <property type="entry name" value="EF-G C-terminal domain-like"/>
    <property type="match status" value="2"/>
</dbReference>
<dbReference type="SMART" id="SM00838">
    <property type="entry name" value="EFG_C"/>
    <property type="match status" value="1"/>
</dbReference>
<keyword evidence="3" id="KW-0507">mRNA processing</keyword>
<dbReference type="GO" id="GO:0003924">
    <property type="term" value="F:GTPase activity"/>
    <property type="evidence" value="ECO:0007669"/>
    <property type="project" value="InterPro"/>
</dbReference>